<dbReference type="Gene3D" id="1.20.5.190">
    <property type="match status" value="1"/>
</dbReference>
<evidence type="ECO:0000313" key="6">
    <source>
        <dbReference type="EMBL" id="KAK4758551.1"/>
    </source>
</evidence>
<organism evidence="6 7">
    <name type="scientific">Trapa incisa</name>
    <dbReference type="NCBI Taxonomy" id="236973"/>
    <lineage>
        <taxon>Eukaryota</taxon>
        <taxon>Viridiplantae</taxon>
        <taxon>Streptophyta</taxon>
        <taxon>Embryophyta</taxon>
        <taxon>Tracheophyta</taxon>
        <taxon>Spermatophyta</taxon>
        <taxon>Magnoliopsida</taxon>
        <taxon>eudicotyledons</taxon>
        <taxon>Gunneridae</taxon>
        <taxon>Pentapetalae</taxon>
        <taxon>rosids</taxon>
        <taxon>malvids</taxon>
        <taxon>Myrtales</taxon>
        <taxon>Lythraceae</taxon>
        <taxon>Trapa</taxon>
    </lineage>
</organism>
<feature type="region of interest" description="Disordered" evidence="4">
    <location>
        <begin position="381"/>
        <end position="404"/>
    </location>
</feature>
<keyword evidence="1" id="KW-0112">Calmodulin-binding</keyword>
<evidence type="ECO:0000313" key="7">
    <source>
        <dbReference type="Proteomes" id="UP001345219"/>
    </source>
</evidence>
<dbReference type="GO" id="GO:0005516">
    <property type="term" value="F:calmodulin binding"/>
    <property type="evidence" value="ECO:0007669"/>
    <property type="project" value="UniProtKB-KW"/>
</dbReference>
<name>A0AAN7Q2U0_9MYRT</name>
<dbReference type="Pfam" id="PF00612">
    <property type="entry name" value="IQ"/>
    <property type="match status" value="2"/>
</dbReference>
<dbReference type="PANTHER" id="PTHR32295:SF11">
    <property type="entry name" value="PROTEIN IQ-DOMAIN 22"/>
    <property type="match status" value="1"/>
</dbReference>
<feature type="region of interest" description="Disordered" evidence="4">
    <location>
        <begin position="15"/>
        <end position="49"/>
    </location>
</feature>
<dbReference type="Proteomes" id="UP001345219">
    <property type="component" value="Chromosome 15"/>
</dbReference>
<dbReference type="CDD" id="cd23767">
    <property type="entry name" value="IQCD"/>
    <property type="match status" value="1"/>
</dbReference>
<comment type="similarity">
    <text evidence="2">Belongs to the IQD family.</text>
</comment>
<comment type="subunit">
    <text evidence="3">Binds to multiple calmodulin (CaM) in the presence of Ca(2+) and CaM-like proteins.</text>
</comment>
<feature type="compositionally biased region" description="Low complexity" evidence="4">
    <location>
        <begin position="179"/>
        <end position="190"/>
    </location>
</feature>
<feature type="compositionally biased region" description="Gly residues" evidence="4">
    <location>
        <begin position="449"/>
        <end position="460"/>
    </location>
</feature>
<dbReference type="Pfam" id="PF13178">
    <property type="entry name" value="DUF4005"/>
    <property type="match status" value="1"/>
</dbReference>
<evidence type="ECO:0000256" key="1">
    <source>
        <dbReference type="ARBA" id="ARBA00022860"/>
    </source>
</evidence>
<feature type="domain" description="DUF4005" evidence="5">
    <location>
        <begin position="345"/>
        <end position="424"/>
    </location>
</feature>
<dbReference type="SMART" id="SM00015">
    <property type="entry name" value="IQ"/>
    <property type="match status" value="2"/>
</dbReference>
<dbReference type="EMBL" id="JAXIOK010000012">
    <property type="protein sequence ID" value="KAK4758551.1"/>
    <property type="molecule type" value="Genomic_DNA"/>
</dbReference>
<evidence type="ECO:0000256" key="2">
    <source>
        <dbReference type="ARBA" id="ARBA00024341"/>
    </source>
</evidence>
<dbReference type="PANTHER" id="PTHR32295">
    <property type="entry name" value="IQ-DOMAIN 5-RELATED"/>
    <property type="match status" value="1"/>
</dbReference>
<protein>
    <recommendedName>
        <fullName evidence="5">DUF4005 domain-containing protein</fullName>
    </recommendedName>
</protein>
<feature type="region of interest" description="Disordered" evidence="4">
    <location>
        <begin position="177"/>
        <end position="212"/>
    </location>
</feature>
<evidence type="ECO:0000259" key="5">
    <source>
        <dbReference type="Pfam" id="PF13178"/>
    </source>
</evidence>
<feature type="compositionally biased region" description="Basic and acidic residues" evidence="4">
    <location>
        <begin position="193"/>
        <end position="212"/>
    </location>
</feature>
<comment type="caution">
    <text evidence="6">The sequence shown here is derived from an EMBL/GenBank/DDBJ whole genome shotgun (WGS) entry which is preliminary data.</text>
</comment>
<dbReference type="InterPro" id="IPR000048">
    <property type="entry name" value="IQ_motif_EF-hand-BS"/>
</dbReference>
<dbReference type="InterPro" id="IPR025064">
    <property type="entry name" value="DUF4005"/>
</dbReference>
<feature type="region of interest" description="Disordered" evidence="4">
    <location>
        <begin position="433"/>
        <end position="460"/>
    </location>
</feature>
<feature type="region of interest" description="Disordered" evidence="4">
    <location>
        <begin position="337"/>
        <end position="366"/>
    </location>
</feature>
<gene>
    <name evidence="6" type="ORF">SAY87_019852</name>
</gene>
<evidence type="ECO:0000256" key="3">
    <source>
        <dbReference type="ARBA" id="ARBA00024378"/>
    </source>
</evidence>
<proteinExistence type="inferred from homology"/>
<evidence type="ECO:0000256" key="4">
    <source>
        <dbReference type="SAM" id="MobiDB-lite"/>
    </source>
</evidence>
<accession>A0AAN7Q2U0</accession>
<keyword evidence="7" id="KW-1185">Reference proteome</keyword>
<sequence length="460" mass="50718">MGRASRWFRGILGLKKPESLSPAPKQPPASQKRRWSFVKSRKDRDGQSHPIAFEEIDTDGVDSERHAIAVAAATAAVAEAAVAAAQAAAAVVRLTNSGSCSAVMYGGGAGNFEEWAALKIQSTFRGYLARRALRALKGLVKIQALVRGHIERKRNARRVQQMKAVLRLQARARAERALASESSQSSSVSSHFHHPEPPTPEKSEHNARVRSAKHDWSPILLRRNGSKSSGSRNSYHDRLQLGRDGEECVIDERLWDLGQGYSTRIRHEEEYIDKILQVDVMKPVYLTKRKNLLPSFPRHQMELNPCLSSGEVQPLSPLEFTHEIEESSVCTAATNSPQYYSASSRGGGSRGSSFTPTKSDGSRSFLRGYSDHPNYMAYTESSKAKVRSISAPRMRPQFEKSTSTKRNLVHEFGHSLSASQDSSSLQSNFANKAYPGSGRLDRLGMPMAPGGGGSGYRYYN</sequence>
<reference evidence="6 7" key="1">
    <citation type="journal article" date="2023" name="Hortic Res">
        <title>Pangenome of water caltrop reveals structural variations and asymmetric subgenome divergence after allopolyploidization.</title>
        <authorList>
            <person name="Zhang X."/>
            <person name="Chen Y."/>
            <person name="Wang L."/>
            <person name="Yuan Y."/>
            <person name="Fang M."/>
            <person name="Shi L."/>
            <person name="Lu R."/>
            <person name="Comes H.P."/>
            <person name="Ma Y."/>
            <person name="Chen Y."/>
            <person name="Huang G."/>
            <person name="Zhou Y."/>
            <person name="Zheng Z."/>
            <person name="Qiu Y."/>
        </authorList>
    </citation>
    <scope>NUCLEOTIDE SEQUENCE [LARGE SCALE GENOMIC DNA]</scope>
    <source>
        <tissue evidence="6">Roots</tissue>
    </source>
</reference>
<dbReference type="AlphaFoldDB" id="A0AAN7Q2U0"/>
<dbReference type="PROSITE" id="PS50096">
    <property type="entry name" value="IQ"/>
    <property type="match status" value="2"/>
</dbReference>